<protein>
    <submittedName>
        <fullName evidence="1">Uncharacterized protein</fullName>
    </submittedName>
</protein>
<sequence length="248" mass="28043">MFVFICIKNLGFYPSAMSTTDDLLAEIFAGLPAALYAEFEEWLRQSRRFQAFATVYRAKIRAKLRNARDAGGLLDVRAELATAARLLREERFSLEYEAYAAAKQRGPDFTVTYKTHTRFNVEVRRVRAVEATDGDDEAHAARLMAVLLDKVGQMPPSIVNLLWLIADAETTEADLIRAATTLRQLAERKTEEFFTRRGFESAADYLGRYRRLSGVVLPQSEEMIIWLNPLARHPAPADIVTALRRLGA</sequence>
<dbReference type="Proteomes" id="UP000215027">
    <property type="component" value="Chromosome I"/>
</dbReference>
<dbReference type="KEGG" id="pbf:CFX0092_A0746"/>
<gene>
    <name evidence="1" type="ORF">CFX0092_A0746</name>
</gene>
<dbReference type="EMBL" id="LN890655">
    <property type="protein sequence ID" value="CUS02624.2"/>
    <property type="molecule type" value="Genomic_DNA"/>
</dbReference>
<proteinExistence type="predicted"/>
<organism evidence="1 2">
    <name type="scientific">Candidatus Promineifilum breve</name>
    <dbReference type="NCBI Taxonomy" id="1806508"/>
    <lineage>
        <taxon>Bacteria</taxon>
        <taxon>Bacillati</taxon>
        <taxon>Chloroflexota</taxon>
        <taxon>Ardenticatenia</taxon>
        <taxon>Candidatus Promineifilales</taxon>
        <taxon>Candidatus Promineifilaceae</taxon>
        <taxon>Candidatus Promineifilum</taxon>
    </lineage>
</organism>
<name>A0A160SZN3_9CHLR</name>
<evidence type="ECO:0000313" key="2">
    <source>
        <dbReference type="Proteomes" id="UP000215027"/>
    </source>
</evidence>
<evidence type="ECO:0000313" key="1">
    <source>
        <dbReference type="EMBL" id="CUS02624.2"/>
    </source>
</evidence>
<reference evidence="1" key="1">
    <citation type="submission" date="2016-01" db="EMBL/GenBank/DDBJ databases">
        <authorList>
            <person name="Mcilroy J.S."/>
            <person name="Karst M S."/>
            <person name="Albertsen M."/>
        </authorList>
    </citation>
    <scope>NUCLEOTIDE SEQUENCE</scope>
    <source>
        <strain evidence="1">Cfx-K</strain>
    </source>
</reference>
<keyword evidence="2" id="KW-1185">Reference proteome</keyword>
<dbReference type="AlphaFoldDB" id="A0A160SZN3"/>
<accession>A0A160SZN3</accession>